<evidence type="ECO:0000313" key="2">
    <source>
        <dbReference type="EMBL" id="KZP04230.1"/>
    </source>
</evidence>
<feature type="compositionally biased region" description="Basic and acidic residues" evidence="1">
    <location>
        <begin position="285"/>
        <end position="296"/>
    </location>
</feature>
<evidence type="ECO:0000313" key="3">
    <source>
        <dbReference type="Proteomes" id="UP000076532"/>
    </source>
</evidence>
<proteinExistence type="predicted"/>
<dbReference type="AlphaFoldDB" id="A0A167URY5"/>
<dbReference type="Proteomes" id="UP000076532">
    <property type="component" value="Unassembled WGS sequence"/>
</dbReference>
<evidence type="ECO:0000256" key="1">
    <source>
        <dbReference type="SAM" id="MobiDB-lite"/>
    </source>
</evidence>
<feature type="non-terminal residue" evidence="2">
    <location>
        <position position="1"/>
    </location>
</feature>
<dbReference type="STRING" id="436010.A0A167URY5"/>
<dbReference type="OrthoDB" id="2692094at2759"/>
<protein>
    <submittedName>
        <fullName evidence="2">Uncharacterized protein</fullName>
    </submittedName>
</protein>
<name>A0A167URY5_9AGAM</name>
<gene>
    <name evidence="2" type="ORF">FIBSPDRAFT_767752</name>
</gene>
<reference evidence="2 3" key="1">
    <citation type="journal article" date="2016" name="Mol. Biol. Evol.">
        <title>Comparative Genomics of Early-Diverging Mushroom-Forming Fungi Provides Insights into the Origins of Lignocellulose Decay Capabilities.</title>
        <authorList>
            <person name="Nagy L.G."/>
            <person name="Riley R."/>
            <person name="Tritt A."/>
            <person name="Adam C."/>
            <person name="Daum C."/>
            <person name="Floudas D."/>
            <person name="Sun H."/>
            <person name="Yadav J.S."/>
            <person name="Pangilinan J."/>
            <person name="Larsson K.H."/>
            <person name="Matsuura K."/>
            <person name="Barry K."/>
            <person name="Labutti K."/>
            <person name="Kuo R."/>
            <person name="Ohm R.A."/>
            <person name="Bhattacharya S.S."/>
            <person name="Shirouzu T."/>
            <person name="Yoshinaga Y."/>
            <person name="Martin F.M."/>
            <person name="Grigoriev I.V."/>
            <person name="Hibbett D.S."/>
        </authorList>
    </citation>
    <scope>NUCLEOTIDE SEQUENCE [LARGE SCALE GENOMIC DNA]</scope>
    <source>
        <strain evidence="2 3">CBS 109695</strain>
    </source>
</reference>
<keyword evidence="3" id="KW-1185">Reference proteome</keyword>
<feature type="region of interest" description="Disordered" evidence="1">
    <location>
        <begin position="222"/>
        <end position="296"/>
    </location>
</feature>
<organism evidence="2 3">
    <name type="scientific">Athelia psychrophila</name>
    <dbReference type="NCBI Taxonomy" id="1759441"/>
    <lineage>
        <taxon>Eukaryota</taxon>
        <taxon>Fungi</taxon>
        <taxon>Dikarya</taxon>
        <taxon>Basidiomycota</taxon>
        <taxon>Agaricomycotina</taxon>
        <taxon>Agaricomycetes</taxon>
        <taxon>Agaricomycetidae</taxon>
        <taxon>Atheliales</taxon>
        <taxon>Atheliaceae</taxon>
        <taxon>Athelia</taxon>
    </lineage>
</organism>
<accession>A0A167URY5</accession>
<sequence>RLLDLPYTGDEDKFTAEQLRQVCFKNNRLYRHKVVRVNYTTYDVRRAQDSLNPRTHADFMVLGHDEGPDAYPYWFGRIVGVFHTDVLHTGPESTSAEPQRMDFLWVRWFLRDTTHKSGSKAKRLCRITFDDDEDYAFGFLDPQEIIRAVHLIPAFAHGRSTDALGPSLVRHPRENDEDWNFYYVGRWVDRDMFMRFRGGGVGHRYARTFEHLLGETDELVVEDEDDTPIPEANAAGPGSDSEGQIDSESDGLESEEEEEEEDGDEGYDSNEGDQGLGAEDGEGQDDPHEDGQYAEM</sequence>
<dbReference type="EMBL" id="KV417945">
    <property type="protein sequence ID" value="KZP04230.1"/>
    <property type="molecule type" value="Genomic_DNA"/>
</dbReference>
<feature type="compositionally biased region" description="Acidic residues" evidence="1">
    <location>
        <begin position="243"/>
        <end position="271"/>
    </location>
</feature>